<evidence type="ECO:0000313" key="3">
    <source>
        <dbReference type="Proteomes" id="UP000278609"/>
    </source>
</evidence>
<dbReference type="SMART" id="SM00860">
    <property type="entry name" value="SMI1_KNR4"/>
    <property type="match status" value="1"/>
</dbReference>
<organism evidence="2 3">
    <name type="scientific">Tannerella forsythia</name>
    <name type="common">Bacteroides forsythus</name>
    <dbReference type="NCBI Taxonomy" id="28112"/>
    <lineage>
        <taxon>Bacteria</taxon>
        <taxon>Pseudomonadati</taxon>
        <taxon>Bacteroidota</taxon>
        <taxon>Bacteroidia</taxon>
        <taxon>Bacteroidales</taxon>
        <taxon>Tannerellaceae</taxon>
        <taxon>Tannerella</taxon>
    </lineage>
</organism>
<accession>A0A3P1XRS2</accession>
<proteinExistence type="predicted"/>
<dbReference type="Gene3D" id="3.40.1580.10">
    <property type="entry name" value="SMI1/KNR4-like"/>
    <property type="match status" value="1"/>
</dbReference>
<dbReference type="RefSeq" id="WP_124751546.1">
    <property type="nucleotide sequence ID" value="NZ_RQYS01000026.1"/>
</dbReference>
<dbReference type="EMBL" id="RQYS01000026">
    <property type="protein sequence ID" value="RRD60750.1"/>
    <property type="molecule type" value="Genomic_DNA"/>
</dbReference>
<dbReference type="OrthoDB" id="1148097at2"/>
<dbReference type="Proteomes" id="UP000278609">
    <property type="component" value="Unassembled WGS sequence"/>
</dbReference>
<gene>
    <name evidence="2" type="ORF">EII40_06945</name>
</gene>
<evidence type="ECO:0000313" key="2">
    <source>
        <dbReference type="EMBL" id="RRD60750.1"/>
    </source>
</evidence>
<comment type="caution">
    <text evidence="2">The sequence shown here is derived from an EMBL/GenBank/DDBJ whole genome shotgun (WGS) entry which is preliminary data.</text>
</comment>
<protein>
    <submittedName>
        <fullName evidence="2">SMI1/KNR4 family protein</fullName>
    </submittedName>
</protein>
<dbReference type="InterPro" id="IPR037883">
    <property type="entry name" value="Knr4/Smi1-like_sf"/>
</dbReference>
<dbReference type="AlphaFoldDB" id="A0A3P1XRS2"/>
<dbReference type="SUPFAM" id="SSF160631">
    <property type="entry name" value="SMI1/KNR4-like"/>
    <property type="match status" value="1"/>
</dbReference>
<name>A0A3P1XRS2_TANFO</name>
<evidence type="ECO:0000259" key="1">
    <source>
        <dbReference type="SMART" id="SM00860"/>
    </source>
</evidence>
<reference evidence="2 3" key="1">
    <citation type="submission" date="2018-11" db="EMBL/GenBank/DDBJ databases">
        <title>Genomes From Bacteria Associated with the Canine Oral Cavity: a Test Case for Automated Genome-Based Taxonomic Assignment.</title>
        <authorList>
            <person name="Coil D.A."/>
            <person name="Jospin G."/>
            <person name="Darling A.E."/>
            <person name="Wallis C."/>
            <person name="Davis I.J."/>
            <person name="Harris S."/>
            <person name="Eisen J.A."/>
            <person name="Holcombe L.J."/>
            <person name="O'Flynn C."/>
        </authorList>
    </citation>
    <scope>NUCLEOTIDE SEQUENCE [LARGE SCALE GENOMIC DNA]</scope>
    <source>
        <strain evidence="2 3">OH2617_COT-023</strain>
    </source>
</reference>
<dbReference type="Pfam" id="PF09346">
    <property type="entry name" value="SMI1_KNR4"/>
    <property type="match status" value="1"/>
</dbReference>
<feature type="domain" description="Knr4/Smi1-like" evidence="1">
    <location>
        <begin position="32"/>
        <end position="177"/>
    </location>
</feature>
<sequence length="221" mass="25628">MKKDIIISRLTVWLEKMKELGAHTRELIVRPPATEEEIQVAEQQLAYTLPSEFREALLNISSHLEFYWNIYDKDKEIVALPKELVEIFSGQLHFGIDLIPVFEESRKSWIDICYPDYNDPYDKIYYNKLAFQEVGNGDYFAIDLEEASYGKIVYLSHDGSDLHGYVIANSFTEFLEEYTKLGCVGAEDWQWEAFTNQHTTPIDSNCDNAKLWFSTIGVSVE</sequence>
<dbReference type="InterPro" id="IPR018958">
    <property type="entry name" value="Knr4/Smi1-like_dom"/>
</dbReference>